<sequence>MKKIIPLLLVLFISNVVTAQVTNAHLSKVAVMTPAFADTLKKNIMAVMPANYNIKLSYIGVISAEGKLLKPMVTKEVSDDQNSDFVHKMRLFILAAPAWQPALDDLNKPAESPVMFEVEVKNGKIKIVDRTK</sequence>
<evidence type="ECO:0000313" key="3">
    <source>
        <dbReference type="Proteomes" id="UP001500742"/>
    </source>
</evidence>
<keyword evidence="1" id="KW-0732">Signal</keyword>
<dbReference type="EMBL" id="BAAAZC010000004">
    <property type="protein sequence ID" value="GAA3960322.1"/>
    <property type="molecule type" value="Genomic_DNA"/>
</dbReference>
<dbReference type="RefSeq" id="WP_259090876.1">
    <property type="nucleotide sequence ID" value="NZ_BAAAZC010000004.1"/>
</dbReference>
<name>A0ABP7P635_9SPHI</name>
<accession>A0ABP7P635</accession>
<feature type="chain" id="PRO_5047083822" evidence="1">
    <location>
        <begin position="20"/>
        <end position="132"/>
    </location>
</feature>
<organism evidence="2 3">
    <name type="scientific">Mucilaginibacter dorajii</name>
    <dbReference type="NCBI Taxonomy" id="692994"/>
    <lineage>
        <taxon>Bacteria</taxon>
        <taxon>Pseudomonadati</taxon>
        <taxon>Bacteroidota</taxon>
        <taxon>Sphingobacteriia</taxon>
        <taxon>Sphingobacteriales</taxon>
        <taxon>Sphingobacteriaceae</taxon>
        <taxon>Mucilaginibacter</taxon>
    </lineage>
</organism>
<reference evidence="3" key="1">
    <citation type="journal article" date="2019" name="Int. J. Syst. Evol. Microbiol.">
        <title>The Global Catalogue of Microorganisms (GCM) 10K type strain sequencing project: providing services to taxonomists for standard genome sequencing and annotation.</title>
        <authorList>
            <consortium name="The Broad Institute Genomics Platform"/>
            <consortium name="The Broad Institute Genome Sequencing Center for Infectious Disease"/>
            <person name="Wu L."/>
            <person name="Ma J."/>
        </authorList>
    </citation>
    <scope>NUCLEOTIDE SEQUENCE [LARGE SCALE GENOMIC DNA]</scope>
    <source>
        <strain evidence="3">JCM 16601</strain>
    </source>
</reference>
<gene>
    <name evidence="2" type="ORF">GCM10022210_05010</name>
</gene>
<evidence type="ECO:0000256" key="1">
    <source>
        <dbReference type="SAM" id="SignalP"/>
    </source>
</evidence>
<feature type="signal peptide" evidence="1">
    <location>
        <begin position="1"/>
        <end position="19"/>
    </location>
</feature>
<dbReference type="Proteomes" id="UP001500742">
    <property type="component" value="Unassembled WGS sequence"/>
</dbReference>
<keyword evidence="3" id="KW-1185">Reference proteome</keyword>
<evidence type="ECO:0000313" key="2">
    <source>
        <dbReference type="EMBL" id="GAA3960322.1"/>
    </source>
</evidence>
<proteinExistence type="predicted"/>
<protein>
    <submittedName>
        <fullName evidence="2">Uncharacterized protein</fullName>
    </submittedName>
</protein>
<comment type="caution">
    <text evidence="2">The sequence shown here is derived from an EMBL/GenBank/DDBJ whole genome shotgun (WGS) entry which is preliminary data.</text>
</comment>